<comment type="caution">
    <text evidence="12">The sequence shown here is derived from an EMBL/GenBank/DDBJ whole genome shotgun (WGS) entry which is preliminary data.</text>
</comment>
<feature type="region of interest" description="ACP-binding" evidence="9">
    <location>
        <begin position="275"/>
        <end position="279"/>
    </location>
</feature>
<dbReference type="EMBL" id="BSUO01000001">
    <property type="protein sequence ID" value="GMA39354.1"/>
    <property type="molecule type" value="Genomic_DNA"/>
</dbReference>
<comment type="catalytic activity">
    <reaction evidence="9">
        <text>malonyl-[ACP] + acetyl-CoA + H(+) = 3-oxobutanoyl-[ACP] + CO2 + CoA</text>
        <dbReference type="Rhea" id="RHEA:12080"/>
        <dbReference type="Rhea" id="RHEA-COMP:9623"/>
        <dbReference type="Rhea" id="RHEA-COMP:9625"/>
        <dbReference type="ChEBI" id="CHEBI:15378"/>
        <dbReference type="ChEBI" id="CHEBI:16526"/>
        <dbReference type="ChEBI" id="CHEBI:57287"/>
        <dbReference type="ChEBI" id="CHEBI:57288"/>
        <dbReference type="ChEBI" id="CHEBI:78449"/>
        <dbReference type="ChEBI" id="CHEBI:78450"/>
        <dbReference type="EC" id="2.3.1.180"/>
    </reaction>
</comment>
<protein>
    <recommendedName>
        <fullName evidence="9">Beta-ketoacyl-[acyl-carrier-protein] synthase III</fullName>
        <shortName evidence="9">Beta-ketoacyl-ACP synthase III</shortName>
        <shortName evidence="9">KAS III</shortName>
        <ecNumber evidence="9">2.3.1.180</ecNumber>
    </recommendedName>
    <alternativeName>
        <fullName evidence="9">3-oxoacyl-[acyl-carrier-protein] synthase 3</fullName>
    </alternativeName>
    <alternativeName>
        <fullName evidence="9">3-oxoacyl-[acyl-carrier-protein] synthase III</fullName>
    </alternativeName>
</protein>
<dbReference type="RefSeq" id="WP_284303286.1">
    <property type="nucleotide sequence ID" value="NZ_BSUO01000001.1"/>
</dbReference>
<dbReference type="Pfam" id="PF08545">
    <property type="entry name" value="ACP_syn_III"/>
    <property type="match status" value="1"/>
</dbReference>
<evidence type="ECO:0000259" key="10">
    <source>
        <dbReference type="Pfam" id="PF08541"/>
    </source>
</evidence>
<feature type="active site" evidence="9">
    <location>
        <position position="126"/>
    </location>
</feature>
<evidence type="ECO:0000259" key="11">
    <source>
        <dbReference type="Pfam" id="PF08545"/>
    </source>
</evidence>
<keyword evidence="4 9" id="KW-0276">Fatty acid metabolism</keyword>
<evidence type="ECO:0000256" key="2">
    <source>
        <dbReference type="ARBA" id="ARBA00022516"/>
    </source>
</evidence>
<organism evidence="12 13">
    <name type="scientific">Mobilicoccus caccae</name>
    <dbReference type="NCBI Taxonomy" id="1859295"/>
    <lineage>
        <taxon>Bacteria</taxon>
        <taxon>Bacillati</taxon>
        <taxon>Actinomycetota</taxon>
        <taxon>Actinomycetes</taxon>
        <taxon>Micrococcales</taxon>
        <taxon>Dermatophilaceae</taxon>
        <taxon>Mobilicoccus</taxon>
    </lineage>
</organism>
<dbReference type="PANTHER" id="PTHR43091">
    <property type="entry name" value="3-OXOACYL-[ACYL-CARRIER-PROTEIN] SYNTHASE"/>
    <property type="match status" value="1"/>
</dbReference>
<comment type="subcellular location">
    <subcellularLocation>
        <location evidence="9">Cytoplasm</location>
    </subcellularLocation>
</comment>
<dbReference type="CDD" id="cd00830">
    <property type="entry name" value="KAS_III"/>
    <property type="match status" value="1"/>
</dbReference>
<dbReference type="SUPFAM" id="SSF53901">
    <property type="entry name" value="Thiolase-like"/>
    <property type="match status" value="1"/>
</dbReference>
<dbReference type="Gene3D" id="3.40.47.10">
    <property type="match status" value="2"/>
</dbReference>
<comment type="subunit">
    <text evidence="9">Homodimer.</text>
</comment>
<accession>A0ABQ6IN60</accession>
<evidence type="ECO:0000256" key="8">
    <source>
        <dbReference type="ARBA" id="ARBA00023315"/>
    </source>
</evidence>
<keyword evidence="13" id="KW-1185">Reference proteome</keyword>
<dbReference type="InterPro" id="IPR004655">
    <property type="entry name" value="FabH"/>
</dbReference>
<comment type="function">
    <text evidence="9">Catalyzes the condensation reaction of fatty acid synthesis by the addition to an acyl acceptor of two carbons from malonyl-ACP. Catalyzes the first condensation reaction which initiates fatty acid synthesis and may therefore play a role in governing the total rate of fatty acid production. Possesses both acetoacetyl-ACP synthase and acetyl transacylase activities. Its substrate specificity determines the biosynthesis of branched-chain and/or straight-chain of fatty acids.</text>
</comment>
<keyword evidence="7 9" id="KW-0511">Multifunctional enzyme</keyword>
<gene>
    <name evidence="12" type="primary">fabH1</name>
    <name evidence="9" type="synonym">fabH</name>
    <name evidence="12" type="ORF">GCM10025883_13990</name>
</gene>
<evidence type="ECO:0000256" key="1">
    <source>
        <dbReference type="ARBA" id="ARBA00008642"/>
    </source>
</evidence>
<feature type="domain" description="Beta-ketoacyl-[acyl-carrier-protein] synthase III N-terminal" evidence="11">
    <location>
        <begin position="120"/>
        <end position="197"/>
    </location>
</feature>
<evidence type="ECO:0000256" key="6">
    <source>
        <dbReference type="ARBA" id="ARBA00023160"/>
    </source>
</evidence>
<keyword evidence="3 9" id="KW-0808">Transferase</keyword>
<keyword evidence="6 9" id="KW-0275">Fatty acid biosynthesis</keyword>
<evidence type="ECO:0000256" key="5">
    <source>
        <dbReference type="ARBA" id="ARBA00023098"/>
    </source>
</evidence>
<reference evidence="13" key="1">
    <citation type="journal article" date="2019" name="Int. J. Syst. Evol. Microbiol.">
        <title>The Global Catalogue of Microorganisms (GCM) 10K type strain sequencing project: providing services to taxonomists for standard genome sequencing and annotation.</title>
        <authorList>
            <consortium name="The Broad Institute Genomics Platform"/>
            <consortium name="The Broad Institute Genome Sequencing Center for Infectious Disease"/>
            <person name="Wu L."/>
            <person name="Ma J."/>
        </authorList>
    </citation>
    <scope>NUCLEOTIDE SEQUENCE [LARGE SCALE GENOMIC DNA]</scope>
    <source>
        <strain evidence="13">NBRC 113072</strain>
    </source>
</reference>
<evidence type="ECO:0000313" key="12">
    <source>
        <dbReference type="EMBL" id="GMA39354.1"/>
    </source>
</evidence>
<dbReference type="InterPro" id="IPR013751">
    <property type="entry name" value="ACP_syn_III_N"/>
</dbReference>
<dbReference type="NCBIfam" id="TIGR00747">
    <property type="entry name" value="fabH"/>
    <property type="match status" value="1"/>
</dbReference>
<dbReference type="NCBIfam" id="NF006829">
    <property type="entry name" value="PRK09352.1"/>
    <property type="match status" value="1"/>
</dbReference>
<sequence length="350" mass="36668">MSGEEIRLAQRRGSEYTAILGLGDHRPERVVPNAEIVEAIDSSDEWIRDRSGISARRVAAPEETVVAMAASAGRAALQDAGIAPEQLDLVILATITHPWQTPAAGLMVADALGATHAAAYDLGAACSGFCYGLAAADDAVRAGSATHVLVIGVEKFSDFRDPADRTTAFIFGDGAGAAVVGPSDSPGISASVLGADGSGAMQIAQTRDWTAVRRDWETMESSGTLPEEVFPFPSIGMEGPSVFRWAVTKMAPVVDEILDAAGITADDLDVFVPHQANVRIIDAMIKRMKLPEHVVVARDDLVDMANTSAASVPLALTRLVREGRAKSGDLALLMGFGAGLAWAGQVVRIP</sequence>
<evidence type="ECO:0000313" key="13">
    <source>
        <dbReference type="Proteomes" id="UP001157126"/>
    </source>
</evidence>
<keyword evidence="5 9" id="KW-0443">Lipid metabolism</keyword>
<keyword evidence="9" id="KW-0963">Cytoplasm</keyword>
<dbReference type="InterPro" id="IPR013747">
    <property type="entry name" value="ACP_syn_III_C"/>
</dbReference>
<feature type="domain" description="Beta-ketoacyl-[acyl-carrier-protein] synthase III C-terminal" evidence="10">
    <location>
        <begin position="258"/>
        <end position="349"/>
    </location>
</feature>
<keyword evidence="8 9" id="KW-0012">Acyltransferase</keyword>
<dbReference type="HAMAP" id="MF_01815">
    <property type="entry name" value="FabH"/>
    <property type="match status" value="1"/>
</dbReference>
<keyword evidence="2 9" id="KW-0444">Lipid biosynthesis</keyword>
<dbReference type="PANTHER" id="PTHR43091:SF1">
    <property type="entry name" value="BETA-KETOACYL-[ACYL-CARRIER-PROTEIN] SYNTHASE III, CHLOROPLASTIC"/>
    <property type="match status" value="1"/>
</dbReference>
<feature type="active site" evidence="9">
    <location>
        <position position="306"/>
    </location>
</feature>
<name>A0ABQ6IN60_9MICO</name>
<proteinExistence type="inferred from homology"/>
<evidence type="ECO:0000256" key="3">
    <source>
        <dbReference type="ARBA" id="ARBA00022679"/>
    </source>
</evidence>
<dbReference type="Pfam" id="PF08541">
    <property type="entry name" value="ACP_syn_III_C"/>
    <property type="match status" value="1"/>
</dbReference>
<comment type="similarity">
    <text evidence="1 9">Belongs to the thiolase-like superfamily. FabH family.</text>
</comment>
<evidence type="ECO:0000256" key="4">
    <source>
        <dbReference type="ARBA" id="ARBA00022832"/>
    </source>
</evidence>
<comment type="domain">
    <text evidence="9">The last Arg residue of the ACP-binding site is essential for the weak association between ACP/AcpP and FabH.</text>
</comment>
<evidence type="ECO:0000256" key="7">
    <source>
        <dbReference type="ARBA" id="ARBA00023268"/>
    </source>
</evidence>
<evidence type="ECO:0000256" key="9">
    <source>
        <dbReference type="HAMAP-Rule" id="MF_01815"/>
    </source>
</evidence>
<feature type="active site" evidence="9">
    <location>
        <position position="274"/>
    </location>
</feature>
<comment type="pathway">
    <text evidence="9">Lipid metabolism; fatty acid biosynthesis.</text>
</comment>
<dbReference type="InterPro" id="IPR016039">
    <property type="entry name" value="Thiolase-like"/>
</dbReference>
<dbReference type="Proteomes" id="UP001157126">
    <property type="component" value="Unassembled WGS sequence"/>
</dbReference>
<dbReference type="EC" id="2.3.1.180" evidence="9"/>